<dbReference type="EMBL" id="AP011532">
    <property type="protein sequence ID" value="BAI62919.1"/>
    <property type="molecule type" value="Genomic_DNA"/>
</dbReference>
<dbReference type="InParanoid" id="D1Z2J7"/>
<dbReference type="AlphaFoldDB" id="D1Z2J7"/>
<evidence type="ECO:0000313" key="2">
    <source>
        <dbReference type="Proteomes" id="UP000001882"/>
    </source>
</evidence>
<reference evidence="1 2" key="2">
    <citation type="journal article" date="2008" name="Int. J. Syst. Evol. Microbiol.">
        <title>Methanocella paludicola gen. nov., sp. nov., a methane-producing archaeon, the first isolate of the lineage 'Rice Cluster I', and proposal of the new archaeal order Methanocellales ord. nov.</title>
        <authorList>
            <person name="Sakai S."/>
            <person name="Imachi H."/>
            <person name="Hanada S."/>
            <person name="Ohashi A."/>
            <person name="Harada H."/>
            <person name="Kamagata Y."/>
        </authorList>
    </citation>
    <scope>NUCLEOTIDE SEQUENCE [LARGE SCALE GENOMIC DNA]</scope>
    <source>
        <strain evidence="2">DSM 17711 / JCM 13418 / NBRC 101707 / SANAE</strain>
    </source>
</reference>
<reference evidence="2" key="3">
    <citation type="journal article" date="2011" name="PLoS ONE">
        <title>Genome sequence of a mesophilic hydrogenotrophic methanogen Methanocella paludicola, the first cultivated representative of the order Methanocellales.</title>
        <authorList>
            <person name="Sakai S."/>
            <person name="Takaki Y."/>
            <person name="Shimamura S."/>
            <person name="Sekine M."/>
            <person name="Tajima T."/>
            <person name="Kosugi H."/>
            <person name="Ichikawa N."/>
            <person name="Tasumi E."/>
            <person name="Hiraki A.T."/>
            <person name="Shimizu A."/>
            <person name="Kato Y."/>
            <person name="Nishiko R."/>
            <person name="Mori K."/>
            <person name="Fujita N."/>
            <person name="Imachi H."/>
            <person name="Takai K."/>
        </authorList>
    </citation>
    <scope>NUCLEOTIDE SEQUENCE [LARGE SCALE GENOMIC DNA]</scope>
    <source>
        <strain evidence="2">DSM 17711 / JCM 13418 / NBRC 101707 / SANAE</strain>
    </source>
</reference>
<keyword evidence="2" id="KW-1185">Reference proteome</keyword>
<evidence type="ECO:0000313" key="1">
    <source>
        <dbReference type="EMBL" id="BAI62919.1"/>
    </source>
</evidence>
<accession>D1Z2J7</accession>
<dbReference type="Proteomes" id="UP000001882">
    <property type="component" value="Chromosome"/>
</dbReference>
<dbReference type="KEGG" id="mpd:MCP_2847"/>
<proteinExistence type="predicted"/>
<dbReference type="PATRIC" id="fig|304371.9.peg.2915"/>
<protein>
    <submittedName>
        <fullName evidence="1">Uncharacterized protein</fullName>
    </submittedName>
</protein>
<name>D1Z2J7_METPS</name>
<dbReference type="eggNOG" id="arCOG06565">
    <property type="taxonomic scope" value="Archaea"/>
</dbReference>
<organism evidence="1 2">
    <name type="scientific">Methanocella paludicola (strain DSM 17711 / JCM 13418 / NBRC 101707 / SANAE)</name>
    <dbReference type="NCBI Taxonomy" id="304371"/>
    <lineage>
        <taxon>Archaea</taxon>
        <taxon>Methanobacteriati</taxon>
        <taxon>Methanobacteriota</taxon>
        <taxon>Stenosarchaea group</taxon>
        <taxon>Methanomicrobia</taxon>
        <taxon>Methanocellales</taxon>
        <taxon>Methanocellaceae</taxon>
        <taxon>Methanocella</taxon>
    </lineage>
</organism>
<sequence length="338" mass="36838">MKSKDIYIHSVKFTLAMSPKYQPTNARVQAVIDALKREHPGSAIETLSYDFDSYDLILEHDRAVYIIGIKLSRATMQTVFKLVLYGKMVAQRYAGQKVHMKIYAPSIAADAKAAFFKAGGSFQRLAPGRRGASDPVKITSPGSWKVACYFLKNEATVNQASVSTGVSYPWTRSVVKKLEDLGALENRGRRVAAADLDALFRAVAWERPVNSLKGLGFRSAFDDEGEALRELYANIEGIVPKSACTLFTAADLYLEGRASGGCIQLYADENAARVVRSLMGEGNGVSFQIYNPDREMEAGTIDDIRVVSMEQAILDLAGLGSAGADAARVLVKKYRSAG</sequence>
<gene>
    <name evidence="1" type="ordered locus">MCP_2847</name>
</gene>
<reference evidence="1 2" key="1">
    <citation type="journal article" date="2007" name="Appl. Environ. Microbiol.">
        <title>Isolation of key methanogens for global methane emission from rice paddy fields: a novel isolate affiliated with the clone cluster rice cluster I.</title>
        <authorList>
            <person name="Sakai S."/>
            <person name="Imachi H."/>
            <person name="Sekiguchi Y."/>
            <person name="Ohashi A."/>
            <person name="Harada H."/>
            <person name="Kamagata Y."/>
        </authorList>
    </citation>
    <scope>NUCLEOTIDE SEQUENCE [LARGE SCALE GENOMIC DNA]</scope>
    <source>
        <strain evidence="2">DSM 17711 / JCM 13418 / NBRC 101707 / SANAE</strain>
    </source>
</reference>